<dbReference type="Proteomes" id="UP000705283">
    <property type="component" value="Unassembled WGS sequence"/>
</dbReference>
<evidence type="ECO:0000313" key="7">
    <source>
        <dbReference type="EMBL" id="MBF6638597.1"/>
    </source>
</evidence>
<organism evidence="7 8">
    <name type="scientific">Rouxiella silvae</name>
    <dbReference type="NCBI Taxonomy" id="1646373"/>
    <lineage>
        <taxon>Bacteria</taxon>
        <taxon>Pseudomonadati</taxon>
        <taxon>Pseudomonadota</taxon>
        <taxon>Gammaproteobacteria</taxon>
        <taxon>Enterobacterales</taxon>
        <taxon>Yersiniaceae</taxon>
        <taxon>Rouxiella</taxon>
    </lineage>
</organism>
<name>A0AA40X5H1_9GAMM</name>
<reference evidence="7" key="2">
    <citation type="submission" date="2022-09" db="EMBL/GenBank/DDBJ databases">
        <title>Rouxiella aceris sp. nov., isolated from tree sap and emended description of the genus Rhouxiella.</title>
        <authorList>
            <person name="Kim I.S."/>
        </authorList>
    </citation>
    <scope>NUCLEOTIDE SEQUENCE</scope>
    <source>
        <strain evidence="7">SAP-2</strain>
    </source>
</reference>
<dbReference type="RefSeq" id="WP_082457376.1">
    <property type="nucleotide sequence ID" value="NZ_CBCSCF010000016.1"/>
</dbReference>
<dbReference type="EMBL" id="JADMKS010000007">
    <property type="protein sequence ID" value="MBF6638597.1"/>
    <property type="molecule type" value="Genomic_DNA"/>
</dbReference>
<keyword evidence="2" id="KW-1003">Cell membrane</keyword>
<reference evidence="7" key="1">
    <citation type="submission" date="2020-11" db="EMBL/GenBank/DDBJ databases">
        <authorList>
            <person name="Lee S.D."/>
        </authorList>
    </citation>
    <scope>NUCLEOTIDE SEQUENCE</scope>
    <source>
        <strain evidence="7">SAP-2</strain>
    </source>
</reference>
<comment type="subcellular location">
    <subcellularLocation>
        <location evidence="1">Cell membrane</location>
        <topology evidence="1">Multi-pass membrane protein</topology>
    </subcellularLocation>
</comment>
<feature type="transmembrane region" description="Helical" evidence="6">
    <location>
        <begin position="76"/>
        <end position="99"/>
    </location>
</feature>
<dbReference type="InterPro" id="IPR005598">
    <property type="entry name" value="ATP_synth_I"/>
</dbReference>
<evidence type="ECO:0000256" key="6">
    <source>
        <dbReference type="SAM" id="Phobius"/>
    </source>
</evidence>
<comment type="caution">
    <text evidence="7">The sequence shown here is derived from an EMBL/GenBank/DDBJ whole genome shotgun (WGS) entry which is preliminary data.</text>
</comment>
<protein>
    <submittedName>
        <fullName evidence="7">F0F1 ATP synthase subunit I</fullName>
    </submittedName>
</protein>
<dbReference type="Pfam" id="PF03899">
    <property type="entry name" value="ATP-synt_I"/>
    <property type="match status" value="1"/>
</dbReference>
<evidence type="ECO:0000256" key="2">
    <source>
        <dbReference type="ARBA" id="ARBA00022475"/>
    </source>
</evidence>
<evidence type="ECO:0000256" key="1">
    <source>
        <dbReference type="ARBA" id="ARBA00004651"/>
    </source>
</evidence>
<evidence type="ECO:0000313" key="8">
    <source>
        <dbReference type="Proteomes" id="UP000705283"/>
    </source>
</evidence>
<sequence length="130" mass="13905">MSVSYSLYDKNGGKVARKLLILQLLTFVLLSAAFGLKSLSWSTSALMGGLAAWLPNALFMLYAWRQQAQTTVSGRVAWSFAIGEALKVVVTITLLVIALGLFKAAFAPLGVAYLSVLITQIVAPAVINRS</sequence>
<accession>A0AA40X5H1</accession>
<evidence type="ECO:0000256" key="3">
    <source>
        <dbReference type="ARBA" id="ARBA00022692"/>
    </source>
</evidence>
<evidence type="ECO:0000256" key="5">
    <source>
        <dbReference type="ARBA" id="ARBA00023136"/>
    </source>
</evidence>
<proteinExistence type="predicted"/>
<feature type="transmembrane region" description="Helical" evidence="6">
    <location>
        <begin position="45"/>
        <end position="64"/>
    </location>
</feature>
<keyword evidence="3 6" id="KW-0812">Transmembrane</keyword>
<dbReference type="AlphaFoldDB" id="A0AA40X5H1"/>
<keyword evidence="4 6" id="KW-1133">Transmembrane helix</keyword>
<dbReference type="NCBIfam" id="NF005962">
    <property type="entry name" value="PRK08049.1"/>
    <property type="match status" value="1"/>
</dbReference>
<keyword evidence="5 6" id="KW-0472">Membrane</keyword>
<dbReference type="GO" id="GO:0005886">
    <property type="term" value="C:plasma membrane"/>
    <property type="evidence" value="ECO:0007669"/>
    <property type="project" value="UniProtKB-SubCell"/>
</dbReference>
<evidence type="ECO:0000256" key="4">
    <source>
        <dbReference type="ARBA" id="ARBA00022989"/>
    </source>
</evidence>
<gene>
    <name evidence="7" type="primary">atpI</name>
    <name evidence="7" type="ORF">ITX54_18175</name>
</gene>
<feature type="transmembrane region" description="Helical" evidence="6">
    <location>
        <begin position="105"/>
        <end position="127"/>
    </location>
</feature>